<dbReference type="Proteomes" id="UP000199462">
    <property type="component" value="Unassembled WGS sequence"/>
</dbReference>
<name>A0A1I6K2P2_9FLAO</name>
<gene>
    <name evidence="2" type="ORF">SAMN04488010_3417</name>
</gene>
<dbReference type="STRING" id="440514.SAMN04488010_3417"/>
<evidence type="ECO:0000313" key="2">
    <source>
        <dbReference type="EMBL" id="SFR85489.1"/>
    </source>
</evidence>
<feature type="transmembrane region" description="Helical" evidence="1">
    <location>
        <begin position="5"/>
        <end position="23"/>
    </location>
</feature>
<proteinExistence type="predicted"/>
<dbReference type="EMBL" id="FOYX01000003">
    <property type="protein sequence ID" value="SFR85489.1"/>
    <property type="molecule type" value="Genomic_DNA"/>
</dbReference>
<protein>
    <submittedName>
        <fullName evidence="2">Uncharacterized protein</fullName>
    </submittedName>
</protein>
<evidence type="ECO:0000256" key="1">
    <source>
        <dbReference type="SAM" id="Phobius"/>
    </source>
</evidence>
<reference evidence="3" key="1">
    <citation type="submission" date="2016-10" db="EMBL/GenBank/DDBJ databases">
        <authorList>
            <person name="Varghese N."/>
            <person name="Submissions S."/>
        </authorList>
    </citation>
    <scope>NUCLEOTIDE SEQUENCE [LARGE SCALE GENOMIC DNA]</scope>
    <source>
        <strain evidence="3">DSM 19891</strain>
    </source>
</reference>
<keyword evidence="1" id="KW-0812">Transmembrane</keyword>
<feature type="transmembrane region" description="Helical" evidence="1">
    <location>
        <begin position="35"/>
        <end position="57"/>
    </location>
</feature>
<sequence>MKNPCLKIALYLFTISIVIAIILDARKVLNYKIGSGYFIVLFVFIMILNVFSSYSFSNYIKQLIVERKISQSVFIISYVSLCGIYYVMIKSIDYFLSTEHYFTFFLFMLFLGILLFSILRLFLDIITITLKSKK</sequence>
<feature type="transmembrane region" description="Helical" evidence="1">
    <location>
        <begin position="101"/>
        <end position="123"/>
    </location>
</feature>
<accession>A0A1I6K2P2</accession>
<keyword evidence="1" id="KW-1133">Transmembrane helix</keyword>
<evidence type="ECO:0000313" key="3">
    <source>
        <dbReference type="Proteomes" id="UP000199462"/>
    </source>
</evidence>
<keyword evidence="1" id="KW-0472">Membrane</keyword>
<organism evidence="2 3">
    <name type="scientific">Maribacter stanieri</name>
    <dbReference type="NCBI Taxonomy" id="440514"/>
    <lineage>
        <taxon>Bacteria</taxon>
        <taxon>Pseudomonadati</taxon>
        <taxon>Bacteroidota</taxon>
        <taxon>Flavobacteriia</taxon>
        <taxon>Flavobacteriales</taxon>
        <taxon>Flavobacteriaceae</taxon>
        <taxon>Maribacter</taxon>
    </lineage>
</organism>
<feature type="transmembrane region" description="Helical" evidence="1">
    <location>
        <begin position="69"/>
        <end position="89"/>
    </location>
</feature>
<keyword evidence="3" id="KW-1185">Reference proteome</keyword>
<dbReference type="AlphaFoldDB" id="A0A1I6K2P2"/>